<dbReference type="PANTHER" id="PTHR35867:SF1">
    <property type="entry name" value="PROTEIN RSEC"/>
    <property type="match status" value="1"/>
</dbReference>
<dbReference type="PANTHER" id="PTHR35867">
    <property type="entry name" value="PROTEIN RSEC"/>
    <property type="match status" value="1"/>
</dbReference>
<dbReference type="InterPro" id="IPR007359">
    <property type="entry name" value="SigmaE_reg_RseC_MucC"/>
</dbReference>
<feature type="transmembrane region" description="Helical" evidence="1">
    <location>
        <begin position="108"/>
        <end position="125"/>
    </location>
</feature>
<keyword evidence="1" id="KW-1133">Transmembrane helix</keyword>
<organism evidence="2 3">
    <name type="scientific">Parazoarcus communis SWub3 = DSM 12120</name>
    <dbReference type="NCBI Taxonomy" id="1121029"/>
    <lineage>
        <taxon>Bacteria</taxon>
        <taxon>Pseudomonadati</taxon>
        <taxon>Pseudomonadota</taxon>
        <taxon>Betaproteobacteria</taxon>
        <taxon>Rhodocyclales</taxon>
        <taxon>Zoogloeaceae</taxon>
        <taxon>Parazoarcus</taxon>
    </lineage>
</organism>
<keyword evidence="1" id="KW-0812">Transmembrane</keyword>
<protein>
    <submittedName>
        <fullName evidence="2">Fis family transcriptional regulator</fullName>
    </submittedName>
</protein>
<keyword evidence="3" id="KW-1185">Reference proteome</keyword>
<reference evidence="2 3" key="1">
    <citation type="submission" date="2018-06" db="EMBL/GenBank/DDBJ databases">
        <title>Azoarcus communis strain SWub3 genome.</title>
        <authorList>
            <person name="Zorraquino Salvo V."/>
            <person name="Toubiana D."/>
            <person name="Blumwald E."/>
        </authorList>
    </citation>
    <scope>NUCLEOTIDE SEQUENCE [LARGE SCALE GENOMIC DNA]</scope>
    <source>
        <strain evidence="2 3">SWub3</strain>
    </source>
</reference>
<accession>A0A323UV30</accession>
<dbReference type="OrthoDB" id="8536337at2"/>
<dbReference type="AlphaFoldDB" id="A0A323UV30"/>
<name>A0A323UV30_9RHOO</name>
<feature type="transmembrane region" description="Helical" evidence="1">
    <location>
        <begin position="74"/>
        <end position="96"/>
    </location>
</feature>
<dbReference type="PIRSF" id="PIRSF004923">
    <property type="entry name" value="RseC"/>
    <property type="match status" value="1"/>
</dbReference>
<dbReference type="InterPro" id="IPR026268">
    <property type="entry name" value="RseC"/>
</dbReference>
<evidence type="ECO:0000313" key="2">
    <source>
        <dbReference type="EMBL" id="PZA16061.1"/>
    </source>
</evidence>
<dbReference type="RefSeq" id="WP_110525451.1">
    <property type="nucleotide sequence ID" value="NZ_QKOE01000009.1"/>
</dbReference>
<proteinExistence type="predicted"/>
<sequence length="154" mass="16429">MIEAPAEVVRVERDRAWVRVTERQGGCGRCDEPGGCRSMRITEAFGPSDSVFAVQDTLGVQQGDRVRLCIPEHAPLRAAMMSYGLGVVLMLLGAALGNQLAGTGNADVHAAVGAAGGLLLAYVLNRTLARSRRWRGMLTVSMARETGECLSTRS</sequence>
<dbReference type="Proteomes" id="UP000248259">
    <property type="component" value="Unassembled WGS sequence"/>
</dbReference>
<evidence type="ECO:0000256" key="1">
    <source>
        <dbReference type="SAM" id="Phobius"/>
    </source>
</evidence>
<comment type="caution">
    <text evidence="2">The sequence shown here is derived from an EMBL/GenBank/DDBJ whole genome shotgun (WGS) entry which is preliminary data.</text>
</comment>
<dbReference type="Pfam" id="PF04246">
    <property type="entry name" value="RseC_MucC"/>
    <property type="match status" value="1"/>
</dbReference>
<dbReference type="EMBL" id="QKOE01000009">
    <property type="protein sequence ID" value="PZA16061.1"/>
    <property type="molecule type" value="Genomic_DNA"/>
</dbReference>
<gene>
    <name evidence="2" type="ORF">DNK49_13665</name>
</gene>
<evidence type="ECO:0000313" key="3">
    <source>
        <dbReference type="Proteomes" id="UP000248259"/>
    </source>
</evidence>
<keyword evidence="1" id="KW-0472">Membrane</keyword>